<dbReference type="EC" id="2.7.13.3" evidence="3"/>
<dbReference type="GO" id="GO:0005886">
    <property type="term" value="C:plasma membrane"/>
    <property type="evidence" value="ECO:0007669"/>
    <property type="project" value="TreeGrafter"/>
</dbReference>
<comment type="catalytic activity">
    <reaction evidence="1">
        <text>ATP + protein L-histidine = ADP + protein N-phospho-L-histidine.</text>
        <dbReference type="EC" id="2.7.13.3"/>
    </reaction>
</comment>
<evidence type="ECO:0000313" key="14">
    <source>
        <dbReference type="Proteomes" id="UP000321717"/>
    </source>
</evidence>
<gene>
    <name evidence="13" type="primary">tctE</name>
    <name evidence="13" type="ORF">RNA01_17620</name>
</gene>
<dbReference type="Gene3D" id="3.30.565.10">
    <property type="entry name" value="Histidine kinase-like ATPase, C-terminal domain"/>
    <property type="match status" value="1"/>
</dbReference>
<name>A0A512HHG8_9HYPH</name>
<dbReference type="SMART" id="SM00388">
    <property type="entry name" value="HisKA"/>
    <property type="match status" value="1"/>
</dbReference>
<organism evidence="13 14">
    <name type="scientific">Ciceribacter naphthalenivorans</name>
    <dbReference type="NCBI Taxonomy" id="1118451"/>
    <lineage>
        <taxon>Bacteria</taxon>
        <taxon>Pseudomonadati</taxon>
        <taxon>Pseudomonadota</taxon>
        <taxon>Alphaproteobacteria</taxon>
        <taxon>Hyphomicrobiales</taxon>
        <taxon>Rhizobiaceae</taxon>
        <taxon>Ciceribacter</taxon>
    </lineage>
</organism>
<dbReference type="InterPro" id="IPR005467">
    <property type="entry name" value="His_kinase_dom"/>
</dbReference>
<dbReference type="AlphaFoldDB" id="A0A512HHG8"/>
<keyword evidence="4" id="KW-0597">Phosphoprotein</keyword>
<keyword evidence="9" id="KW-0902">Two-component regulatory system</keyword>
<evidence type="ECO:0000256" key="2">
    <source>
        <dbReference type="ARBA" id="ARBA00004370"/>
    </source>
</evidence>
<evidence type="ECO:0000256" key="1">
    <source>
        <dbReference type="ARBA" id="ARBA00000085"/>
    </source>
</evidence>
<protein>
    <recommendedName>
        <fullName evidence="3">histidine kinase</fullName>
        <ecNumber evidence="3">2.7.13.3</ecNumber>
    </recommendedName>
</protein>
<keyword evidence="8 10" id="KW-1133">Transmembrane helix</keyword>
<feature type="domain" description="Histidine kinase" evidence="11">
    <location>
        <begin position="252"/>
        <end position="465"/>
    </location>
</feature>
<dbReference type="Pfam" id="PF00512">
    <property type="entry name" value="HisKA"/>
    <property type="match status" value="1"/>
</dbReference>
<accession>A0A512HHG8</accession>
<dbReference type="InterPro" id="IPR003660">
    <property type="entry name" value="HAMP_dom"/>
</dbReference>
<comment type="subcellular location">
    <subcellularLocation>
        <location evidence="2">Membrane</location>
    </subcellularLocation>
</comment>
<dbReference type="Pfam" id="PF08521">
    <property type="entry name" value="2CSK_N"/>
    <property type="match status" value="1"/>
</dbReference>
<dbReference type="Pfam" id="PF02518">
    <property type="entry name" value="HATPase_c"/>
    <property type="match status" value="1"/>
</dbReference>
<feature type="transmembrane region" description="Helical" evidence="10">
    <location>
        <begin position="14"/>
        <end position="38"/>
    </location>
</feature>
<dbReference type="SMART" id="SM00387">
    <property type="entry name" value="HATPase_c"/>
    <property type="match status" value="1"/>
</dbReference>
<dbReference type="InterPro" id="IPR050428">
    <property type="entry name" value="TCS_sensor_his_kinase"/>
</dbReference>
<evidence type="ECO:0000256" key="4">
    <source>
        <dbReference type="ARBA" id="ARBA00022553"/>
    </source>
</evidence>
<feature type="domain" description="HAMP" evidence="12">
    <location>
        <begin position="193"/>
        <end position="244"/>
    </location>
</feature>
<evidence type="ECO:0000256" key="8">
    <source>
        <dbReference type="ARBA" id="ARBA00022989"/>
    </source>
</evidence>
<dbReference type="OrthoDB" id="8673316at2"/>
<dbReference type="InterPro" id="IPR036097">
    <property type="entry name" value="HisK_dim/P_sf"/>
</dbReference>
<evidence type="ECO:0000256" key="10">
    <source>
        <dbReference type="SAM" id="Phobius"/>
    </source>
</evidence>
<proteinExistence type="predicted"/>
<feature type="transmembrane region" description="Helical" evidence="10">
    <location>
        <begin position="175"/>
        <end position="196"/>
    </location>
</feature>
<dbReference type="PANTHER" id="PTHR45436">
    <property type="entry name" value="SENSOR HISTIDINE KINASE YKOH"/>
    <property type="match status" value="1"/>
</dbReference>
<dbReference type="GO" id="GO:0000155">
    <property type="term" value="F:phosphorelay sensor kinase activity"/>
    <property type="evidence" value="ECO:0007669"/>
    <property type="project" value="InterPro"/>
</dbReference>
<evidence type="ECO:0000256" key="7">
    <source>
        <dbReference type="ARBA" id="ARBA00022777"/>
    </source>
</evidence>
<evidence type="ECO:0000259" key="11">
    <source>
        <dbReference type="PROSITE" id="PS50109"/>
    </source>
</evidence>
<sequence>MIFGRSLQSRGQSVAFRLVVVLALVTAIAIVATVIAAYRYGRAAADEAFDRLLTGAALQISERVFVADGKVQVDLPLSAFELLALASDDRVFYRVRGATGETVTGYDDLPLPAQRRKMTTPLVYDTEYLGVPVRAVILQRRLAETQLRSAVDVIVAHTTQARADLARDIATRAMLGAALGGIVVIAATFFATRYALRPLGRIEEHMLARDPLDLSPITEAAPKEVDALVSAINRFMSRLDRRVGDMQAFVADTAHQMRTPITALRAVTENALDETDPGRLKSMLHRIRNRAIGVSRLMEQLLSEALIIHRSDTAPLVPTDLRRVVLDAEREFRTTVRPEHDALELDLSTDAATVLADPFSLKEAVKNLIANAFAHGQPPVRLVVETEEGGTALLRVEDHGPGIDGEQLKLLGRRFSRREDRTESAGLGLAIAHKVIAFHDATFLTGRSEKDHFWIGFRIALAKETTT</sequence>
<evidence type="ECO:0000256" key="3">
    <source>
        <dbReference type="ARBA" id="ARBA00012438"/>
    </source>
</evidence>
<dbReference type="Gene3D" id="1.10.287.130">
    <property type="match status" value="1"/>
</dbReference>
<evidence type="ECO:0000313" key="13">
    <source>
        <dbReference type="EMBL" id="GEO84830.1"/>
    </source>
</evidence>
<evidence type="ECO:0000259" key="12">
    <source>
        <dbReference type="PROSITE" id="PS50885"/>
    </source>
</evidence>
<dbReference type="PROSITE" id="PS50109">
    <property type="entry name" value="HIS_KIN"/>
    <property type="match status" value="1"/>
</dbReference>
<reference evidence="13 14" key="1">
    <citation type="submission" date="2019-07" db="EMBL/GenBank/DDBJ databases">
        <title>Whole genome shotgun sequence of Rhizobium naphthalenivorans NBRC 107585.</title>
        <authorList>
            <person name="Hosoyama A."/>
            <person name="Uohara A."/>
            <person name="Ohji S."/>
            <person name="Ichikawa N."/>
        </authorList>
    </citation>
    <scope>NUCLEOTIDE SEQUENCE [LARGE SCALE GENOMIC DNA]</scope>
    <source>
        <strain evidence="13 14">NBRC 107585</strain>
    </source>
</reference>
<dbReference type="Proteomes" id="UP000321717">
    <property type="component" value="Unassembled WGS sequence"/>
</dbReference>
<dbReference type="SUPFAM" id="SSF47384">
    <property type="entry name" value="Homodimeric domain of signal transducing histidine kinase"/>
    <property type="match status" value="1"/>
</dbReference>
<dbReference type="RefSeq" id="WP_147179589.1">
    <property type="nucleotide sequence ID" value="NZ_BJZP01000006.1"/>
</dbReference>
<dbReference type="SUPFAM" id="SSF55874">
    <property type="entry name" value="ATPase domain of HSP90 chaperone/DNA topoisomerase II/histidine kinase"/>
    <property type="match status" value="1"/>
</dbReference>
<dbReference type="CDD" id="cd00082">
    <property type="entry name" value="HisKA"/>
    <property type="match status" value="1"/>
</dbReference>
<comment type="caution">
    <text evidence="13">The sequence shown here is derived from an EMBL/GenBank/DDBJ whole genome shotgun (WGS) entry which is preliminary data.</text>
</comment>
<dbReference type="InterPro" id="IPR003594">
    <property type="entry name" value="HATPase_dom"/>
</dbReference>
<dbReference type="InterPro" id="IPR013727">
    <property type="entry name" value="2CSK_N"/>
</dbReference>
<dbReference type="PROSITE" id="PS50885">
    <property type="entry name" value="HAMP"/>
    <property type="match status" value="1"/>
</dbReference>
<dbReference type="InterPro" id="IPR036890">
    <property type="entry name" value="HATPase_C_sf"/>
</dbReference>
<dbReference type="InterPro" id="IPR003661">
    <property type="entry name" value="HisK_dim/P_dom"/>
</dbReference>
<keyword evidence="5" id="KW-0808">Transferase</keyword>
<evidence type="ECO:0000256" key="9">
    <source>
        <dbReference type="ARBA" id="ARBA00023012"/>
    </source>
</evidence>
<evidence type="ECO:0000256" key="6">
    <source>
        <dbReference type="ARBA" id="ARBA00022692"/>
    </source>
</evidence>
<evidence type="ECO:0000256" key="5">
    <source>
        <dbReference type="ARBA" id="ARBA00022679"/>
    </source>
</evidence>
<keyword evidence="6 10" id="KW-0812">Transmembrane</keyword>
<keyword evidence="10" id="KW-0472">Membrane</keyword>
<keyword evidence="7 13" id="KW-0418">Kinase</keyword>
<keyword evidence="14" id="KW-1185">Reference proteome</keyword>
<dbReference type="PANTHER" id="PTHR45436:SF1">
    <property type="entry name" value="SENSOR PROTEIN QSEC"/>
    <property type="match status" value="1"/>
</dbReference>
<dbReference type="EMBL" id="BJZP01000006">
    <property type="protein sequence ID" value="GEO84830.1"/>
    <property type="molecule type" value="Genomic_DNA"/>
</dbReference>